<accession>A0A5R8ZYB0</accession>
<evidence type="ECO:0000256" key="1">
    <source>
        <dbReference type="SAM" id="SignalP"/>
    </source>
</evidence>
<comment type="caution">
    <text evidence="2">The sequence shown here is derived from an EMBL/GenBank/DDBJ whole genome shotgun (WGS) entry which is preliminary data.</text>
</comment>
<dbReference type="EMBL" id="VASG01000006">
    <property type="protein sequence ID" value="TLP71418.1"/>
    <property type="molecule type" value="Genomic_DNA"/>
</dbReference>
<proteinExistence type="predicted"/>
<evidence type="ECO:0008006" key="4">
    <source>
        <dbReference type="Google" id="ProtNLM"/>
    </source>
</evidence>
<reference evidence="2 3" key="1">
    <citation type="submission" date="2019-05" db="EMBL/GenBank/DDBJ databases">
        <authorList>
            <person name="Moore K."/>
            <person name="O'Neill P."/>
            <person name="Farbos A."/>
            <person name="Studholme D.J."/>
        </authorList>
    </citation>
    <scope>NUCLEOTIDE SEQUENCE [LARGE SCALE GENOMIC DNA]</scope>
    <source>
        <strain evidence="2 3">DSM 9128</strain>
    </source>
</reference>
<feature type="signal peptide" evidence="1">
    <location>
        <begin position="1"/>
        <end position="20"/>
    </location>
</feature>
<evidence type="ECO:0000313" key="2">
    <source>
        <dbReference type="EMBL" id="TLP71418.1"/>
    </source>
</evidence>
<dbReference type="RefSeq" id="WP_138215607.1">
    <property type="nucleotide sequence ID" value="NZ_VASG01000006.1"/>
</dbReference>
<gene>
    <name evidence="2" type="ORF">FEA48_21600</name>
</gene>
<name>A0A5R8ZYB0_PSENT</name>
<sequence>MKVIPLLAATCIVACLPVQAESVFKPIELKDQELAQLRGKYVMPGRVISFGIVMSSTWKNAVGDNIGARVSMQIQESTIKPQFYVTTIDEKGTGAAPAAGTGTVTGGAGLNQTQGVTQSVRAAGDYNTASNNVSIDVKEANQAPPVSAPQGTPLDTNPVTASNGAGTVSVSPSNGGVQLAINANGQGAAMQQLAAGGLLQAAQMVGGNNAVNNLAQLSVVLKNNLPSSGALDCNLDQLKGLRTMGM</sequence>
<reference evidence="3" key="2">
    <citation type="submission" date="2019-06" db="EMBL/GenBank/DDBJ databases">
        <title>AzeR, a transcriptional regulator that responds to azelaic acid in Pseudomonas nitroreducens.</title>
        <authorList>
            <person name="Bez C."/>
            <person name="Javvadi S.G."/>
            <person name="Bertani I."/>
            <person name="Devescovi G."/>
            <person name="Studholme D.J."/>
            <person name="Geller A."/>
            <person name="Levy A."/>
            <person name="Venturi V."/>
        </authorList>
    </citation>
    <scope>NUCLEOTIDE SEQUENCE [LARGE SCALE GENOMIC DNA]</scope>
    <source>
        <strain evidence="3">DSM 9128</strain>
    </source>
</reference>
<keyword evidence="1" id="KW-0732">Signal</keyword>
<evidence type="ECO:0000313" key="3">
    <source>
        <dbReference type="Proteomes" id="UP000307510"/>
    </source>
</evidence>
<protein>
    <recommendedName>
        <fullName evidence="4">Fap system outer membrane protein</fullName>
    </recommendedName>
</protein>
<organism evidence="2 3">
    <name type="scientific">Pseudomonas nitroreducens</name>
    <dbReference type="NCBI Taxonomy" id="46680"/>
    <lineage>
        <taxon>Bacteria</taxon>
        <taxon>Pseudomonadati</taxon>
        <taxon>Pseudomonadota</taxon>
        <taxon>Gammaproteobacteria</taxon>
        <taxon>Pseudomonadales</taxon>
        <taxon>Pseudomonadaceae</taxon>
        <taxon>Pseudomonas</taxon>
    </lineage>
</organism>
<feature type="chain" id="PRO_5024409457" description="Fap system outer membrane protein" evidence="1">
    <location>
        <begin position="21"/>
        <end position="246"/>
    </location>
</feature>
<dbReference type="Proteomes" id="UP000307510">
    <property type="component" value="Unassembled WGS sequence"/>
</dbReference>
<dbReference type="AlphaFoldDB" id="A0A5R8ZYB0"/>